<gene>
    <name evidence="1" type="ORF">E2556_01955</name>
</gene>
<proteinExistence type="predicted"/>
<evidence type="ECO:0000313" key="2">
    <source>
        <dbReference type="Proteomes" id="UP000298482"/>
    </source>
</evidence>
<dbReference type="Proteomes" id="UP000298482">
    <property type="component" value="Unassembled WGS sequence"/>
</dbReference>
<protein>
    <submittedName>
        <fullName evidence="1">Uncharacterized protein</fullName>
    </submittedName>
</protein>
<dbReference type="EMBL" id="SRJF01000002">
    <property type="protein sequence ID" value="TGA80405.1"/>
    <property type="molecule type" value="Genomic_DNA"/>
</dbReference>
<keyword evidence="2" id="KW-1185">Reference proteome</keyword>
<name>A0ABY2KEQ7_9STAP</name>
<organism evidence="1 2">
    <name type="scientific">Staphylococcus croceilyticus</name>
    <dbReference type="NCBI Taxonomy" id="319942"/>
    <lineage>
        <taxon>Bacteria</taxon>
        <taxon>Bacillati</taxon>
        <taxon>Bacillota</taxon>
        <taxon>Bacilli</taxon>
        <taxon>Bacillales</taxon>
        <taxon>Staphylococcaceae</taxon>
        <taxon>Staphylococcus</taxon>
    </lineage>
</organism>
<accession>A0ABY2KEQ7</accession>
<evidence type="ECO:0000313" key="1">
    <source>
        <dbReference type="EMBL" id="TGA80405.1"/>
    </source>
</evidence>
<reference evidence="1 2" key="1">
    <citation type="submission" date="2019-04" db="EMBL/GenBank/DDBJ databases">
        <title>Genomic characterization of Staphylococcus petrasii strains.</title>
        <authorList>
            <person name="Vrbovska V."/>
            <person name="Kovarovic V."/>
            <person name="Maslanova I."/>
            <person name="Indrakova A."/>
            <person name="Petras P."/>
            <person name="Sedo O."/>
            <person name="Svec P."/>
            <person name="Fisarova L."/>
            <person name="Sedlacek I."/>
            <person name="Doskar J."/>
            <person name="Pantucek R."/>
        </authorList>
    </citation>
    <scope>NUCLEOTIDE SEQUENCE [LARGE SCALE GENOMIC DNA]</scope>
    <source>
        <strain evidence="1 2">CCM 8421</strain>
    </source>
</reference>
<comment type="caution">
    <text evidence="1">The sequence shown here is derived from an EMBL/GenBank/DDBJ whole genome shotgun (WGS) entry which is preliminary data.</text>
</comment>
<sequence>MSVAKQYFNSHKIETENSMGLKVDKNISRYSDLPKGYVPVVYAEQGNTGASVIYVNKTTGKVIDHNTHNVGHYGNKK</sequence>